<dbReference type="InterPro" id="IPR014729">
    <property type="entry name" value="Rossmann-like_a/b/a_fold"/>
</dbReference>
<proteinExistence type="predicted"/>
<name>A0A6M0CTW7_9FLAO</name>
<dbReference type="RefSeq" id="WP_164031511.1">
    <property type="nucleotide sequence ID" value="NZ_JAABOQ010000003.1"/>
</dbReference>
<reference evidence="1 2" key="1">
    <citation type="submission" date="2020-01" db="EMBL/GenBank/DDBJ databases">
        <title>Spongiivirga citrea KCTC 32990T.</title>
        <authorList>
            <person name="Wang G."/>
        </authorList>
    </citation>
    <scope>NUCLEOTIDE SEQUENCE [LARGE SCALE GENOMIC DNA]</scope>
    <source>
        <strain evidence="1 2">KCTC 32990</strain>
    </source>
</reference>
<dbReference type="Gene3D" id="1.10.10.1710">
    <property type="entry name" value="Deoxyribodipyrimidine photolyase-related"/>
    <property type="match status" value="1"/>
</dbReference>
<gene>
    <name evidence="1" type="ORF">GWK10_08405</name>
</gene>
<accession>A0A6M0CTW7</accession>
<keyword evidence="1" id="KW-0456">Lyase</keyword>
<dbReference type="InterPro" id="IPR036134">
    <property type="entry name" value="Crypto/Photolyase_FAD-like_sf"/>
</dbReference>
<dbReference type="PANTHER" id="PTHR38657:SF1">
    <property type="entry name" value="SLR1343 PROTEIN"/>
    <property type="match status" value="1"/>
</dbReference>
<keyword evidence="2" id="KW-1185">Reference proteome</keyword>
<dbReference type="Gene3D" id="3.40.50.620">
    <property type="entry name" value="HUPs"/>
    <property type="match status" value="1"/>
</dbReference>
<dbReference type="SUPFAM" id="SSF48173">
    <property type="entry name" value="Cryptochrome/photolyase FAD-binding domain"/>
    <property type="match status" value="1"/>
</dbReference>
<sequence>MKSCVLIYPHQLFEQHPLLDTECPIYLIEEHLFFNHLKFHKQKIAFHHATMKFYEFYLKEKGKHLTYVEALTPKCDSRNLIKELALEGFQEVHCLDVVDNWLSRRIESTCTKHNISVNWYDTPLFLNSRDEINEYFKPDKKKFFQTDFYKKERKKRHILLDSYNEPEGGKWTYDVDNRKKYPSKKEPPFIQFPDSNSYFEEAITYTQNNFKENYGKLSNQPLYPVTFKDTKSWLDQFFENRFMEFGPYEDAIVKEHSILHHSVLTPMLNIGLITPKEIIDKAISYGKLHNIPLNSLEGFIRQIIGWREFMRGLYIAIGTKERTANYWGFNRKIPATFYSGTTGIQPVDDTIKKVLKSGYAHHIERLMVLGNFMLLCEFDPDEVYKWFMELFIDAYDWVMVPNVYGMSQFADGGLMASKPYISGSNYIMKMSNYKKGDWQASWDGLFWRFMDVNRSFFLKNPRLSMLVRMFDKMPVEKKELHLTNANSYLEKLDTLLK</sequence>
<dbReference type="InterPro" id="IPR052551">
    <property type="entry name" value="UV-DNA_repair_photolyase"/>
</dbReference>
<dbReference type="GO" id="GO:0016829">
    <property type="term" value="F:lyase activity"/>
    <property type="evidence" value="ECO:0007669"/>
    <property type="project" value="UniProtKB-KW"/>
</dbReference>
<evidence type="ECO:0000313" key="1">
    <source>
        <dbReference type="EMBL" id="NER17230.1"/>
    </source>
</evidence>
<organism evidence="1 2">
    <name type="scientific">Spongiivirga citrea</name>
    <dbReference type="NCBI Taxonomy" id="1481457"/>
    <lineage>
        <taxon>Bacteria</taxon>
        <taxon>Pseudomonadati</taxon>
        <taxon>Bacteroidota</taxon>
        <taxon>Flavobacteriia</taxon>
        <taxon>Flavobacteriales</taxon>
        <taxon>Flavobacteriaceae</taxon>
        <taxon>Spongiivirga</taxon>
    </lineage>
</organism>
<protein>
    <submittedName>
        <fullName evidence="1">Cryptochrome/photolyase family protein</fullName>
    </submittedName>
</protein>
<dbReference type="Pfam" id="PF04244">
    <property type="entry name" value="DPRP"/>
    <property type="match status" value="1"/>
</dbReference>
<dbReference type="Gene3D" id="1.10.579.10">
    <property type="entry name" value="DNA Cyclobutane Dipyrimidine Photolyase, subunit A, domain 3"/>
    <property type="match status" value="1"/>
</dbReference>
<comment type="caution">
    <text evidence="1">The sequence shown here is derived from an EMBL/GenBank/DDBJ whole genome shotgun (WGS) entry which is preliminary data.</text>
</comment>
<dbReference type="AlphaFoldDB" id="A0A6M0CTW7"/>
<dbReference type="Proteomes" id="UP000474296">
    <property type="component" value="Unassembled WGS sequence"/>
</dbReference>
<dbReference type="InterPro" id="IPR007357">
    <property type="entry name" value="PhrB-like"/>
</dbReference>
<dbReference type="EMBL" id="JAABOQ010000003">
    <property type="protein sequence ID" value="NER17230.1"/>
    <property type="molecule type" value="Genomic_DNA"/>
</dbReference>
<evidence type="ECO:0000313" key="2">
    <source>
        <dbReference type="Proteomes" id="UP000474296"/>
    </source>
</evidence>
<dbReference type="Gene3D" id="1.25.40.80">
    <property type="match status" value="1"/>
</dbReference>
<dbReference type="PANTHER" id="PTHR38657">
    <property type="entry name" value="SLR1343 PROTEIN"/>
    <property type="match status" value="1"/>
</dbReference>